<organism evidence="1">
    <name type="scientific">marine sediment metagenome</name>
    <dbReference type="NCBI Taxonomy" id="412755"/>
    <lineage>
        <taxon>unclassified sequences</taxon>
        <taxon>metagenomes</taxon>
        <taxon>ecological metagenomes</taxon>
    </lineage>
</organism>
<sequence length="253" mass="29978">MTQWKCGGCGYVYGFDEWLALHKIKAVPDDPDPKKNYGYTMVCKHCGYAFHHDKPTWKTYGEINHRITIFNRPIPISIELSTVFLELGHDDYDFGSGKREPNWYESMFFCHREGEREYKSAVIPDNYDELSKEEQMTALMPGYTEGKPKIECWMQRRYHTEEQAIEGHNRWTKLLREGKYLITYALEKVDYKNPNSKYRFEWRIDFDERHRRILHGAKVHRTWEGTAQAYKEDHLVAMGKQASNRSNSTQTNG</sequence>
<proteinExistence type="predicted"/>
<accession>A0A0F9MGY9</accession>
<dbReference type="EMBL" id="LAZR01004841">
    <property type="protein sequence ID" value="KKN05114.1"/>
    <property type="molecule type" value="Genomic_DNA"/>
</dbReference>
<gene>
    <name evidence="1" type="ORF">LCGC14_1090690</name>
</gene>
<protein>
    <submittedName>
        <fullName evidence="1">Uncharacterized protein</fullName>
    </submittedName>
</protein>
<dbReference type="AlphaFoldDB" id="A0A0F9MGY9"/>
<comment type="caution">
    <text evidence="1">The sequence shown here is derived from an EMBL/GenBank/DDBJ whole genome shotgun (WGS) entry which is preliminary data.</text>
</comment>
<name>A0A0F9MGY9_9ZZZZ</name>
<reference evidence="1" key="1">
    <citation type="journal article" date="2015" name="Nature">
        <title>Complex archaea that bridge the gap between prokaryotes and eukaryotes.</title>
        <authorList>
            <person name="Spang A."/>
            <person name="Saw J.H."/>
            <person name="Jorgensen S.L."/>
            <person name="Zaremba-Niedzwiedzka K."/>
            <person name="Martijn J."/>
            <person name="Lind A.E."/>
            <person name="van Eijk R."/>
            <person name="Schleper C."/>
            <person name="Guy L."/>
            <person name="Ettema T.J."/>
        </authorList>
    </citation>
    <scope>NUCLEOTIDE SEQUENCE</scope>
</reference>
<evidence type="ECO:0000313" key="1">
    <source>
        <dbReference type="EMBL" id="KKN05114.1"/>
    </source>
</evidence>